<organism evidence="2 3">
    <name type="scientific">Streptomyces glomeratus</name>
    <dbReference type="NCBI Taxonomy" id="284452"/>
    <lineage>
        <taxon>Bacteria</taxon>
        <taxon>Bacillati</taxon>
        <taxon>Actinomycetota</taxon>
        <taxon>Actinomycetes</taxon>
        <taxon>Kitasatosporales</taxon>
        <taxon>Streptomycetaceae</taxon>
        <taxon>Streptomyces</taxon>
    </lineage>
</organism>
<evidence type="ECO:0008006" key="4">
    <source>
        <dbReference type="Google" id="ProtNLM"/>
    </source>
</evidence>
<feature type="compositionally biased region" description="Low complexity" evidence="1">
    <location>
        <begin position="50"/>
        <end position="61"/>
    </location>
</feature>
<proteinExistence type="predicted"/>
<dbReference type="Proteomes" id="UP001501532">
    <property type="component" value="Unassembled WGS sequence"/>
</dbReference>
<gene>
    <name evidence="2" type="ORF">GCM10010448_20980</name>
</gene>
<feature type="compositionally biased region" description="Polar residues" evidence="1">
    <location>
        <begin position="24"/>
        <end position="33"/>
    </location>
</feature>
<protein>
    <recommendedName>
        <fullName evidence="4">FXSXX-COOH protein</fullName>
    </recommendedName>
</protein>
<sequence length="61" mass="6483">MWASSSRRSSKQIRKLSGTRASADRNQVASESAFTAIDSRVASPVPVMPSSARASRSSRAS</sequence>
<evidence type="ECO:0000256" key="1">
    <source>
        <dbReference type="SAM" id="MobiDB-lite"/>
    </source>
</evidence>
<evidence type="ECO:0000313" key="2">
    <source>
        <dbReference type="EMBL" id="GAA3038403.1"/>
    </source>
</evidence>
<feature type="region of interest" description="Disordered" evidence="1">
    <location>
        <begin position="1"/>
        <end position="61"/>
    </location>
</feature>
<reference evidence="3" key="1">
    <citation type="journal article" date="2019" name="Int. J. Syst. Evol. Microbiol.">
        <title>The Global Catalogue of Microorganisms (GCM) 10K type strain sequencing project: providing services to taxonomists for standard genome sequencing and annotation.</title>
        <authorList>
            <consortium name="The Broad Institute Genomics Platform"/>
            <consortium name="The Broad Institute Genome Sequencing Center for Infectious Disease"/>
            <person name="Wu L."/>
            <person name="Ma J."/>
        </authorList>
    </citation>
    <scope>NUCLEOTIDE SEQUENCE [LARGE SCALE GENOMIC DNA]</scope>
    <source>
        <strain evidence="3">JCM 9091</strain>
    </source>
</reference>
<evidence type="ECO:0000313" key="3">
    <source>
        <dbReference type="Proteomes" id="UP001501532"/>
    </source>
</evidence>
<dbReference type="EMBL" id="BAAAUF010000016">
    <property type="protein sequence ID" value="GAA3038403.1"/>
    <property type="molecule type" value="Genomic_DNA"/>
</dbReference>
<keyword evidence="3" id="KW-1185">Reference proteome</keyword>
<accession>A0ABP6LCC9</accession>
<comment type="caution">
    <text evidence="2">The sequence shown here is derived from an EMBL/GenBank/DDBJ whole genome shotgun (WGS) entry which is preliminary data.</text>
</comment>
<name>A0ABP6LCC9_9ACTN</name>